<keyword evidence="1" id="KW-0812">Transmembrane</keyword>
<feature type="transmembrane region" description="Helical" evidence="1">
    <location>
        <begin position="84"/>
        <end position="103"/>
    </location>
</feature>
<keyword evidence="3" id="KW-1185">Reference proteome</keyword>
<feature type="transmembrane region" description="Helical" evidence="1">
    <location>
        <begin position="115"/>
        <end position="140"/>
    </location>
</feature>
<evidence type="ECO:0000313" key="2">
    <source>
        <dbReference type="EMBL" id="EPR39707.1"/>
    </source>
</evidence>
<evidence type="ECO:0000256" key="1">
    <source>
        <dbReference type="SAM" id="Phobius"/>
    </source>
</evidence>
<dbReference type="OrthoDB" id="9787143at2"/>
<feature type="transmembrane region" description="Helical" evidence="1">
    <location>
        <begin position="51"/>
        <end position="72"/>
    </location>
</feature>
<name>S7TRE5_DESML</name>
<keyword evidence="1" id="KW-0472">Membrane</keyword>
<dbReference type="AlphaFoldDB" id="S7TRE5"/>
<sequence>MRYHRIKAIYITMLFFMGLTGLAQMPIFKRYHIADIPGLGWLADFYLTHRLHYLGAILLLAFFAYIGLDYLLERRKRYRLTGAARVRLILICCITTTGVFRVLKNLPDVGFSPGFTLFIDIAHLSSMMGLVLAGSVFLVMKQVWIAPRA</sequence>
<feature type="transmembrane region" description="Helical" evidence="1">
    <location>
        <begin position="9"/>
        <end position="31"/>
    </location>
</feature>
<keyword evidence="1" id="KW-1133">Transmembrane helix</keyword>
<accession>S7TRE5</accession>
<proteinExistence type="predicted"/>
<reference evidence="2 3" key="1">
    <citation type="journal article" date="2013" name="Genome Announc.">
        <title>Draft genome sequences for three mercury-methylating, sulfate-reducing bacteria.</title>
        <authorList>
            <person name="Brown S.D."/>
            <person name="Hurt R.A.Jr."/>
            <person name="Gilmour C.C."/>
            <person name="Elias D.A."/>
        </authorList>
    </citation>
    <scope>NUCLEOTIDE SEQUENCE [LARGE SCALE GENOMIC DNA]</scope>
    <source>
        <strain evidence="2 3">DSM 2059</strain>
    </source>
</reference>
<comment type="caution">
    <text evidence="2">The sequence shown here is derived from an EMBL/GenBank/DDBJ whole genome shotgun (WGS) entry which is preliminary data.</text>
</comment>
<dbReference type="RefSeq" id="WP_020877312.1">
    <property type="nucleotide sequence ID" value="NZ_ATHJ01000088.1"/>
</dbReference>
<dbReference type="EMBL" id="ATHJ01000088">
    <property type="protein sequence ID" value="EPR39707.1"/>
    <property type="molecule type" value="Genomic_DNA"/>
</dbReference>
<evidence type="ECO:0000313" key="3">
    <source>
        <dbReference type="Proteomes" id="UP000014977"/>
    </source>
</evidence>
<organism evidence="2 3">
    <name type="scientific">Desulfococcus multivorans DSM 2059</name>
    <dbReference type="NCBI Taxonomy" id="1121405"/>
    <lineage>
        <taxon>Bacteria</taxon>
        <taxon>Pseudomonadati</taxon>
        <taxon>Thermodesulfobacteriota</taxon>
        <taxon>Desulfobacteria</taxon>
        <taxon>Desulfobacterales</taxon>
        <taxon>Desulfococcaceae</taxon>
        <taxon>Desulfococcus</taxon>
    </lineage>
</organism>
<protein>
    <submittedName>
        <fullName evidence="2">Iron-sulfur cluster-binding protein</fullName>
    </submittedName>
</protein>
<gene>
    <name evidence="2" type="ORF">dsmv_2555</name>
</gene>
<dbReference type="Proteomes" id="UP000014977">
    <property type="component" value="Unassembled WGS sequence"/>
</dbReference>
<dbReference type="STRING" id="897.B2D07_19120"/>
<dbReference type="eggNOG" id="COG0437">
    <property type="taxonomic scope" value="Bacteria"/>
</dbReference>